<keyword evidence="1" id="KW-0812">Transmembrane</keyword>
<protein>
    <submittedName>
        <fullName evidence="2">Uncharacterized protein</fullName>
    </submittedName>
</protein>
<gene>
    <name evidence="2" type="ORF">MARPO_0053s0097</name>
</gene>
<sequence>MGLEFQEDATVISVAMKCFAMKCFRSVLPDSPYFVAWEVRVMELNFFVSDDLVSFLVVGSLFFQHMRICLKFSTIHGTMGKRKVHTDLPPTELLHLQSCVMTGFTVFKSWKYLLLAFTLLIALPSLGPTSVLVVFLFHS</sequence>
<keyword evidence="1" id="KW-0472">Membrane</keyword>
<keyword evidence="1" id="KW-1133">Transmembrane helix</keyword>
<dbReference type="AlphaFoldDB" id="A0A2R6WWE7"/>
<name>A0A2R6WWE7_MARPO</name>
<reference evidence="3" key="1">
    <citation type="journal article" date="2017" name="Cell">
        <title>Insights into land plant evolution garnered from the Marchantia polymorpha genome.</title>
        <authorList>
            <person name="Bowman J.L."/>
            <person name="Kohchi T."/>
            <person name="Yamato K.T."/>
            <person name="Jenkins J."/>
            <person name="Shu S."/>
            <person name="Ishizaki K."/>
            <person name="Yamaoka S."/>
            <person name="Nishihama R."/>
            <person name="Nakamura Y."/>
            <person name="Berger F."/>
            <person name="Adam C."/>
            <person name="Aki S.S."/>
            <person name="Althoff F."/>
            <person name="Araki T."/>
            <person name="Arteaga-Vazquez M.A."/>
            <person name="Balasubrmanian S."/>
            <person name="Barry K."/>
            <person name="Bauer D."/>
            <person name="Boehm C.R."/>
            <person name="Briginshaw L."/>
            <person name="Caballero-Perez J."/>
            <person name="Catarino B."/>
            <person name="Chen F."/>
            <person name="Chiyoda S."/>
            <person name="Chovatia M."/>
            <person name="Davies K.M."/>
            <person name="Delmans M."/>
            <person name="Demura T."/>
            <person name="Dierschke T."/>
            <person name="Dolan L."/>
            <person name="Dorantes-Acosta A.E."/>
            <person name="Eklund D.M."/>
            <person name="Florent S.N."/>
            <person name="Flores-Sandoval E."/>
            <person name="Fujiyama A."/>
            <person name="Fukuzawa H."/>
            <person name="Galik B."/>
            <person name="Grimanelli D."/>
            <person name="Grimwood J."/>
            <person name="Grossniklaus U."/>
            <person name="Hamada T."/>
            <person name="Haseloff J."/>
            <person name="Hetherington A.J."/>
            <person name="Higo A."/>
            <person name="Hirakawa Y."/>
            <person name="Hundley H.N."/>
            <person name="Ikeda Y."/>
            <person name="Inoue K."/>
            <person name="Inoue S.I."/>
            <person name="Ishida S."/>
            <person name="Jia Q."/>
            <person name="Kakita M."/>
            <person name="Kanazawa T."/>
            <person name="Kawai Y."/>
            <person name="Kawashima T."/>
            <person name="Kennedy M."/>
            <person name="Kinose K."/>
            <person name="Kinoshita T."/>
            <person name="Kohara Y."/>
            <person name="Koide E."/>
            <person name="Komatsu K."/>
            <person name="Kopischke S."/>
            <person name="Kubo M."/>
            <person name="Kyozuka J."/>
            <person name="Lagercrantz U."/>
            <person name="Lin S.S."/>
            <person name="Lindquist E."/>
            <person name="Lipzen A.M."/>
            <person name="Lu C.W."/>
            <person name="De Luna E."/>
            <person name="Martienssen R.A."/>
            <person name="Minamino N."/>
            <person name="Mizutani M."/>
            <person name="Mizutani M."/>
            <person name="Mochizuki N."/>
            <person name="Monte I."/>
            <person name="Mosher R."/>
            <person name="Nagasaki H."/>
            <person name="Nakagami H."/>
            <person name="Naramoto S."/>
            <person name="Nishitani K."/>
            <person name="Ohtani M."/>
            <person name="Okamoto T."/>
            <person name="Okumura M."/>
            <person name="Phillips J."/>
            <person name="Pollak B."/>
            <person name="Reinders A."/>
            <person name="Rovekamp M."/>
            <person name="Sano R."/>
            <person name="Sawa S."/>
            <person name="Schmid M.W."/>
            <person name="Shirakawa M."/>
            <person name="Solano R."/>
            <person name="Spunde A."/>
            <person name="Suetsugu N."/>
            <person name="Sugano S."/>
            <person name="Sugiyama A."/>
            <person name="Sun R."/>
            <person name="Suzuki Y."/>
            <person name="Takenaka M."/>
            <person name="Takezawa D."/>
            <person name="Tomogane H."/>
            <person name="Tsuzuki M."/>
            <person name="Ueda T."/>
            <person name="Umeda M."/>
            <person name="Ward J.M."/>
            <person name="Watanabe Y."/>
            <person name="Yazaki K."/>
            <person name="Yokoyama R."/>
            <person name="Yoshitake Y."/>
            <person name="Yotsui I."/>
            <person name="Zachgo S."/>
            <person name="Schmutz J."/>
        </authorList>
    </citation>
    <scope>NUCLEOTIDE SEQUENCE [LARGE SCALE GENOMIC DNA]</scope>
    <source>
        <strain evidence="3">Tak-1</strain>
    </source>
</reference>
<evidence type="ECO:0000313" key="2">
    <source>
        <dbReference type="EMBL" id="PTQ38173.1"/>
    </source>
</evidence>
<evidence type="ECO:0000313" key="3">
    <source>
        <dbReference type="Proteomes" id="UP000244005"/>
    </source>
</evidence>
<evidence type="ECO:0000256" key="1">
    <source>
        <dbReference type="SAM" id="Phobius"/>
    </source>
</evidence>
<dbReference type="Proteomes" id="UP000244005">
    <property type="component" value="Unassembled WGS sequence"/>
</dbReference>
<feature type="transmembrane region" description="Helical" evidence="1">
    <location>
        <begin position="112"/>
        <end position="137"/>
    </location>
</feature>
<dbReference type="EMBL" id="KZ772725">
    <property type="protein sequence ID" value="PTQ38173.1"/>
    <property type="molecule type" value="Genomic_DNA"/>
</dbReference>
<proteinExistence type="predicted"/>
<organism evidence="2 3">
    <name type="scientific">Marchantia polymorpha</name>
    <name type="common">Common liverwort</name>
    <name type="synonym">Marchantia aquatica</name>
    <dbReference type="NCBI Taxonomy" id="3197"/>
    <lineage>
        <taxon>Eukaryota</taxon>
        <taxon>Viridiplantae</taxon>
        <taxon>Streptophyta</taxon>
        <taxon>Embryophyta</taxon>
        <taxon>Marchantiophyta</taxon>
        <taxon>Marchantiopsida</taxon>
        <taxon>Marchantiidae</taxon>
        <taxon>Marchantiales</taxon>
        <taxon>Marchantiaceae</taxon>
        <taxon>Marchantia</taxon>
    </lineage>
</organism>
<accession>A0A2R6WWE7</accession>
<keyword evidence="3" id="KW-1185">Reference proteome</keyword>